<gene>
    <name evidence="9" type="ORF">BECKH772A_GA0070896_1004019</name>
    <name evidence="10" type="ORF">BECKH772B_GA0070898_1003919</name>
    <name evidence="11" type="ORF">BECKH772C_GA0070978_1003819</name>
</gene>
<evidence type="ECO:0000313" key="10">
    <source>
        <dbReference type="EMBL" id="VFJ93174.1"/>
    </source>
</evidence>
<sequence>MSSKFERSMLPKKLLLILLAFVVVVVALSVFTVDERERAVVLQLGKMVRSDYEPGIHMKTTWSIVPAPSPFQVVKKFDRRIQNLDADPMRFLTIEKKNVMVDFFIKWRIQDMELFYTATSGGNMRTASNRLTTIIQKRLRDEFGKRTVVEVVSGERTEIMKALMTSSPGPKSGPSADDSSADGAHQVANREKDERETVSAKDQAKRDLGVEIVDVRLKRIDWPEDVSGSVFDRMSAERTKVAKDFRSRGQEAAKTIRAEANREREVIIAEANRDAERIRGAGDAKAAEIYANAYGKNPEFYGLYRSLNAYRNTLNDRSDILIMEPDTEFFKYFKDSGG</sequence>
<evidence type="ECO:0000256" key="2">
    <source>
        <dbReference type="ARBA" id="ARBA00007862"/>
    </source>
</evidence>
<dbReference type="Pfam" id="PF01145">
    <property type="entry name" value="Band_7"/>
    <property type="match status" value="1"/>
</dbReference>
<dbReference type="InterPro" id="IPR001107">
    <property type="entry name" value="Band_7"/>
</dbReference>
<evidence type="ECO:0000313" key="11">
    <source>
        <dbReference type="EMBL" id="VFK00011.1"/>
    </source>
</evidence>
<dbReference type="AlphaFoldDB" id="A0A450UKY2"/>
<name>A0A450UKY2_9GAMM</name>
<feature type="compositionally biased region" description="Low complexity" evidence="7">
    <location>
        <begin position="166"/>
        <end position="184"/>
    </location>
</feature>
<dbReference type="EMBL" id="CAADFG010000040">
    <property type="protein sequence ID" value="VFJ92218.1"/>
    <property type="molecule type" value="Genomic_DNA"/>
</dbReference>
<evidence type="ECO:0000313" key="9">
    <source>
        <dbReference type="EMBL" id="VFJ92218.1"/>
    </source>
</evidence>
<dbReference type="SUPFAM" id="SSF117892">
    <property type="entry name" value="Band 7/SPFH domain"/>
    <property type="match status" value="2"/>
</dbReference>
<keyword evidence="3" id="KW-0812">Transmembrane</keyword>
<dbReference type="EMBL" id="CAADFJ010000038">
    <property type="protein sequence ID" value="VFK00011.1"/>
    <property type="molecule type" value="Genomic_DNA"/>
</dbReference>
<keyword evidence="10" id="KW-0378">Hydrolase</keyword>
<comment type="subcellular location">
    <subcellularLocation>
        <location evidence="1">Membrane</location>
        <topology evidence="1">Single-pass membrane protein</topology>
    </subcellularLocation>
</comment>
<dbReference type="PIRSF" id="PIRSF005651">
    <property type="entry name" value="HflC"/>
    <property type="match status" value="1"/>
</dbReference>
<feature type="region of interest" description="Disordered" evidence="7">
    <location>
        <begin position="163"/>
        <end position="203"/>
    </location>
</feature>
<dbReference type="Gene3D" id="3.30.479.30">
    <property type="entry name" value="Band 7 domain"/>
    <property type="match status" value="1"/>
</dbReference>
<dbReference type="GO" id="GO:0008233">
    <property type="term" value="F:peptidase activity"/>
    <property type="evidence" value="ECO:0007669"/>
    <property type="project" value="UniProtKB-KW"/>
</dbReference>
<dbReference type="CDD" id="cd03405">
    <property type="entry name" value="SPFH_HflC"/>
    <property type="match status" value="1"/>
</dbReference>
<evidence type="ECO:0000256" key="3">
    <source>
        <dbReference type="ARBA" id="ARBA00022692"/>
    </source>
</evidence>
<comment type="similarity">
    <text evidence="2 6">Belongs to the band 7/mec-2 family. HflC subfamily.</text>
</comment>
<feature type="compositionally biased region" description="Basic and acidic residues" evidence="7">
    <location>
        <begin position="188"/>
        <end position="203"/>
    </location>
</feature>
<dbReference type="PANTHER" id="PTHR42911">
    <property type="entry name" value="MODULATOR OF FTSH PROTEASE HFLC"/>
    <property type="match status" value="1"/>
</dbReference>
<accession>A0A450UKY2</accession>
<evidence type="ECO:0000256" key="5">
    <source>
        <dbReference type="ARBA" id="ARBA00023136"/>
    </source>
</evidence>
<evidence type="ECO:0000256" key="6">
    <source>
        <dbReference type="PIRNR" id="PIRNR005651"/>
    </source>
</evidence>
<keyword evidence="5" id="KW-0472">Membrane</keyword>
<dbReference type="SMART" id="SM00244">
    <property type="entry name" value="PHB"/>
    <property type="match status" value="1"/>
</dbReference>
<dbReference type="InterPro" id="IPR036013">
    <property type="entry name" value="Band_7/SPFH_dom_sf"/>
</dbReference>
<evidence type="ECO:0000256" key="4">
    <source>
        <dbReference type="ARBA" id="ARBA00022989"/>
    </source>
</evidence>
<protein>
    <recommendedName>
        <fullName evidence="6">Protein HflC</fullName>
    </recommendedName>
</protein>
<keyword evidence="4" id="KW-1133">Transmembrane helix</keyword>
<organism evidence="10">
    <name type="scientific">Candidatus Kentrum eta</name>
    <dbReference type="NCBI Taxonomy" id="2126337"/>
    <lineage>
        <taxon>Bacteria</taxon>
        <taxon>Pseudomonadati</taxon>
        <taxon>Pseudomonadota</taxon>
        <taxon>Gammaproteobacteria</taxon>
        <taxon>Candidatus Kentrum</taxon>
    </lineage>
</organism>
<evidence type="ECO:0000256" key="7">
    <source>
        <dbReference type="SAM" id="MobiDB-lite"/>
    </source>
</evidence>
<reference evidence="10" key="1">
    <citation type="submission" date="2019-02" db="EMBL/GenBank/DDBJ databases">
        <authorList>
            <person name="Gruber-Vodicka R. H."/>
            <person name="Seah K. B. B."/>
        </authorList>
    </citation>
    <scope>NUCLEOTIDE SEQUENCE</scope>
    <source>
        <strain evidence="11">BECK_SA2B12</strain>
        <strain evidence="9">BECK_SA2B15</strain>
        <strain evidence="10">BECK_SA2B20</strain>
    </source>
</reference>
<comment type="function">
    <text evidence="6">HflC and HflK could regulate a protease.</text>
</comment>
<dbReference type="NCBIfam" id="TIGR01932">
    <property type="entry name" value="hflC"/>
    <property type="match status" value="1"/>
</dbReference>
<feature type="domain" description="Band 7" evidence="8">
    <location>
        <begin position="28"/>
        <end position="234"/>
    </location>
</feature>
<evidence type="ECO:0000259" key="8">
    <source>
        <dbReference type="SMART" id="SM00244"/>
    </source>
</evidence>
<evidence type="ECO:0000256" key="1">
    <source>
        <dbReference type="ARBA" id="ARBA00004167"/>
    </source>
</evidence>
<dbReference type="PANTHER" id="PTHR42911:SF1">
    <property type="entry name" value="MODULATOR OF FTSH PROTEASE HFLC"/>
    <property type="match status" value="1"/>
</dbReference>
<dbReference type="GO" id="GO:0006508">
    <property type="term" value="P:proteolysis"/>
    <property type="evidence" value="ECO:0007669"/>
    <property type="project" value="UniProtKB-KW"/>
</dbReference>
<dbReference type="EMBL" id="CAADFI010000039">
    <property type="protein sequence ID" value="VFJ93174.1"/>
    <property type="molecule type" value="Genomic_DNA"/>
</dbReference>
<proteinExistence type="inferred from homology"/>
<dbReference type="GO" id="GO:0016020">
    <property type="term" value="C:membrane"/>
    <property type="evidence" value="ECO:0007669"/>
    <property type="project" value="UniProtKB-SubCell"/>
</dbReference>
<dbReference type="InterPro" id="IPR010200">
    <property type="entry name" value="HflC"/>
</dbReference>
<keyword evidence="10" id="KW-0645">Protease</keyword>